<evidence type="ECO:0000259" key="2">
    <source>
        <dbReference type="Pfam" id="PF13478"/>
    </source>
</evidence>
<dbReference type="SUPFAM" id="SSF51735">
    <property type="entry name" value="NAD(P)-binding Rossmann-fold domains"/>
    <property type="match status" value="1"/>
</dbReference>
<dbReference type="InterPro" id="IPR014308">
    <property type="entry name" value="Xanthine_DH_XdhC"/>
</dbReference>
<name>A0A4U6QFJ9_9ACTN</name>
<dbReference type="Gene3D" id="3.40.50.720">
    <property type="entry name" value="NAD(P)-binding Rossmann-like Domain"/>
    <property type="match status" value="1"/>
</dbReference>
<evidence type="ECO:0000259" key="1">
    <source>
        <dbReference type="Pfam" id="PF02625"/>
    </source>
</evidence>
<dbReference type="InterPro" id="IPR003777">
    <property type="entry name" value="XdhC_CoxI"/>
</dbReference>
<accession>A0A4U6QFJ9</accession>
<dbReference type="RefSeq" id="WP_137450518.1">
    <property type="nucleotide sequence ID" value="NZ_SZZH01000003.1"/>
</dbReference>
<dbReference type="AlphaFoldDB" id="A0A4U6QFJ9"/>
<sequence length="290" mass="30204">MDWLDAVTRARREGSPVVLVTVAAVRGHAPRDAGAKMVVGADHSWGSVGGGNLEEAAITRAREIIATGVITPETQVSKLSDKARNRHGRQCCGGEVTLLLEPLPARPTVAIFGLGHVGLELGRILSRLDLRLVLVDSREDQLEPLRLAEITGGPADVSVQHLLLGEQQLEALPRGAHVLVMSHDHAEDFALCDTALRLPQLGSIGLIGSSAKWTGFRRRLTEAGHDAATIDRIRCPIGLPGIGGKEPAVIAISVAAEMLGLIGASGSSDKGAASMAETPLLDAGLTGGPG</sequence>
<comment type="caution">
    <text evidence="3">The sequence shown here is derived from an EMBL/GenBank/DDBJ whole genome shotgun (WGS) entry which is preliminary data.</text>
</comment>
<reference evidence="3 4" key="1">
    <citation type="submission" date="2019-05" db="EMBL/GenBank/DDBJ databases">
        <title>Nakamurella sp. N5BH11, whole genome shotgun sequence.</title>
        <authorList>
            <person name="Tuo L."/>
        </authorList>
    </citation>
    <scope>NUCLEOTIDE SEQUENCE [LARGE SCALE GENOMIC DNA]</scope>
    <source>
        <strain evidence="3 4">N5BH11</strain>
    </source>
</reference>
<dbReference type="EMBL" id="SZZH01000003">
    <property type="protein sequence ID" value="TKV58858.1"/>
    <property type="molecule type" value="Genomic_DNA"/>
</dbReference>
<dbReference type="InterPro" id="IPR027051">
    <property type="entry name" value="XdhC_Rossmann_dom"/>
</dbReference>
<proteinExistence type="predicted"/>
<keyword evidence="4" id="KW-1185">Reference proteome</keyword>
<dbReference type="OrthoDB" id="61481at2"/>
<dbReference type="Proteomes" id="UP000306985">
    <property type="component" value="Unassembled WGS sequence"/>
</dbReference>
<feature type="domain" description="XdhC- CoxI" evidence="1">
    <location>
        <begin position="11"/>
        <end position="68"/>
    </location>
</feature>
<dbReference type="InterPro" id="IPR036291">
    <property type="entry name" value="NAD(P)-bd_dom_sf"/>
</dbReference>
<dbReference type="Pfam" id="PF02625">
    <property type="entry name" value="XdhC_CoxI"/>
    <property type="match status" value="1"/>
</dbReference>
<evidence type="ECO:0000313" key="3">
    <source>
        <dbReference type="EMBL" id="TKV58858.1"/>
    </source>
</evidence>
<dbReference type="PANTHER" id="PTHR30388:SF6">
    <property type="entry name" value="XANTHINE DEHYDROGENASE SUBUNIT A-RELATED"/>
    <property type="match status" value="1"/>
</dbReference>
<gene>
    <name evidence="3" type="primary">xdhC</name>
    <name evidence="3" type="ORF">FDO65_15275</name>
</gene>
<feature type="domain" description="XdhC Rossmann" evidence="2">
    <location>
        <begin position="109"/>
        <end position="258"/>
    </location>
</feature>
<protein>
    <submittedName>
        <fullName evidence="3">Xanthine dehydrogenase accessory protein XdhC</fullName>
    </submittedName>
</protein>
<dbReference type="Pfam" id="PF13478">
    <property type="entry name" value="XdhC_C"/>
    <property type="match status" value="1"/>
</dbReference>
<dbReference type="PANTHER" id="PTHR30388">
    <property type="entry name" value="ALDEHYDE OXIDOREDUCTASE MOLYBDENUM COFACTOR ASSEMBLY PROTEIN"/>
    <property type="match status" value="1"/>
</dbReference>
<organism evidence="3 4">
    <name type="scientific">Nakamurella flava</name>
    <dbReference type="NCBI Taxonomy" id="2576308"/>
    <lineage>
        <taxon>Bacteria</taxon>
        <taxon>Bacillati</taxon>
        <taxon>Actinomycetota</taxon>
        <taxon>Actinomycetes</taxon>
        <taxon>Nakamurellales</taxon>
        <taxon>Nakamurellaceae</taxon>
        <taxon>Nakamurella</taxon>
    </lineage>
</organism>
<dbReference type="InterPro" id="IPR052698">
    <property type="entry name" value="MoCofactor_Util/Proc"/>
</dbReference>
<evidence type="ECO:0000313" key="4">
    <source>
        <dbReference type="Proteomes" id="UP000306985"/>
    </source>
</evidence>
<dbReference type="NCBIfam" id="TIGR02964">
    <property type="entry name" value="xanthine_xdhC"/>
    <property type="match status" value="1"/>
</dbReference>